<evidence type="ECO:0000259" key="5">
    <source>
        <dbReference type="PROSITE" id="PS51015"/>
    </source>
</evidence>
<accession>A0ABR2U4G8</accession>
<keyword evidence="7" id="KW-1185">Reference proteome</keyword>
<protein>
    <recommendedName>
        <fullName evidence="5">YDG domain-containing protein</fullName>
    </recommendedName>
</protein>
<comment type="caution">
    <text evidence="6">The sequence shown here is derived from an EMBL/GenBank/DDBJ whole genome shotgun (WGS) entry which is preliminary data.</text>
</comment>
<evidence type="ECO:0000256" key="4">
    <source>
        <dbReference type="SAM" id="SignalP"/>
    </source>
</evidence>
<feature type="domain" description="YDG" evidence="5">
    <location>
        <begin position="142"/>
        <end position="296"/>
    </location>
</feature>
<dbReference type="SUPFAM" id="SSF88697">
    <property type="entry name" value="PUA domain-like"/>
    <property type="match status" value="1"/>
</dbReference>
<keyword evidence="4" id="KW-0732">Signal</keyword>
<name>A0ABR2U4G8_9ROSI</name>
<dbReference type="SMART" id="SM00466">
    <property type="entry name" value="SRA"/>
    <property type="match status" value="1"/>
</dbReference>
<evidence type="ECO:0000256" key="3">
    <source>
        <dbReference type="PROSITE-ProRule" id="PRU00358"/>
    </source>
</evidence>
<organism evidence="6 7">
    <name type="scientific">Hibiscus sabdariffa</name>
    <name type="common">roselle</name>
    <dbReference type="NCBI Taxonomy" id="183260"/>
    <lineage>
        <taxon>Eukaryota</taxon>
        <taxon>Viridiplantae</taxon>
        <taxon>Streptophyta</taxon>
        <taxon>Embryophyta</taxon>
        <taxon>Tracheophyta</taxon>
        <taxon>Spermatophyta</taxon>
        <taxon>Magnoliopsida</taxon>
        <taxon>eudicotyledons</taxon>
        <taxon>Gunneridae</taxon>
        <taxon>Pentapetalae</taxon>
        <taxon>rosids</taxon>
        <taxon>malvids</taxon>
        <taxon>Malvales</taxon>
        <taxon>Malvaceae</taxon>
        <taxon>Malvoideae</taxon>
        <taxon>Hibiscus</taxon>
    </lineage>
</organism>
<comment type="subcellular location">
    <subcellularLocation>
        <location evidence="1">Chromosome</location>
        <location evidence="1">Centromere</location>
    </subcellularLocation>
    <subcellularLocation>
        <location evidence="3">Nucleus</location>
    </subcellularLocation>
</comment>
<gene>
    <name evidence="6" type="ORF">V6N11_072655</name>
</gene>
<sequence>MELLPSFCVAFLTFFWSTCAVVPGLVMASSRPDPVKEGPFSKPKQASHVGKRVQHVKGNSHKNCSKQGSIFTPRWHDIRRDIDEALRCYRSLRVVKGLRDKVSNNHGMSPEQGKCSGLILHKRLGSLLKSLGKWLNTTKQIGCVAGIEVGDEFHWRGELCIVGLHNDFQRGIGCIPSLDGRIWATSIVDSGRYDSATTNSASSDEITYCGEGENPVFGVKKKKKLKDQKLVGGNLALMNSMVDRKPVRVIRRYNHSRNANDSGYKFIYEGLYRVAKYWKEIRADSGTCVYKFKLVRMEDHQQYDSEWKKKNVGHHCH</sequence>
<evidence type="ECO:0000256" key="1">
    <source>
        <dbReference type="ARBA" id="ARBA00004584"/>
    </source>
</evidence>
<dbReference type="Gene3D" id="2.30.280.10">
    <property type="entry name" value="SRA-YDG"/>
    <property type="match status" value="1"/>
</dbReference>
<evidence type="ECO:0000313" key="7">
    <source>
        <dbReference type="Proteomes" id="UP001396334"/>
    </source>
</evidence>
<dbReference type="PROSITE" id="PS51015">
    <property type="entry name" value="YDG"/>
    <property type="match status" value="1"/>
</dbReference>
<proteinExistence type="predicted"/>
<dbReference type="Proteomes" id="UP001396334">
    <property type="component" value="Unassembled WGS sequence"/>
</dbReference>
<dbReference type="PANTHER" id="PTHR45660">
    <property type="entry name" value="HISTONE-LYSINE N-METHYLTRANSFERASE SETMAR"/>
    <property type="match status" value="1"/>
</dbReference>
<evidence type="ECO:0000313" key="6">
    <source>
        <dbReference type="EMBL" id="KAK9044347.1"/>
    </source>
</evidence>
<dbReference type="InterPro" id="IPR036987">
    <property type="entry name" value="SRA-YDG_sf"/>
</dbReference>
<feature type="signal peptide" evidence="4">
    <location>
        <begin position="1"/>
        <end position="20"/>
    </location>
</feature>
<dbReference type="EMBL" id="JBBPBN010000003">
    <property type="protein sequence ID" value="KAK9044347.1"/>
    <property type="molecule type" value="Genomic_DNA"/>
</dbReference>
<feature type="chain" id="PRO_5046973683" description="YDG domain-containing protein" evidence="4">
    <location>
        <begin position="21"/>
        <end position="317"/>
    </location>
</feature>
<dbReference type="InterPro" id="IPR051357">
    <property type="entry name" value="H3K9_HMTase_SUVAR3-9"/>
</dbReference>
<dbReference type="PANTHER" id="PTHR45660:SF55">
    <property type="entry name" value="HISTONE-LYSINE N-METHYLTRANSFERASE, H3 LYSINE-9 SPECIFIC SUVH5-LIKE"/>
    <property type="match status" value="1"/>
</dbReference>
<keyword evidence="2 3" id="KW-0539">Nucleus</keyword>
<dbReference type="InterPro" id="IPR015947">
    <property type="entry name" value="PUA-like_sf"/>
</dbReference>
<reference evidence="6 7" key="1">
    <citation type="journal article" date="2024" name="G3 (Bethesda)">
        <title>Genome assembly of Hibiscus sabdariffa L. provides insights into metabolisms of medicinal natural products.</title>
        <authorList>
            <person name="Kim T."/>
        </authorList>
    </citation>
    <scope>NUCLEOTIDE SEQUENCE [LARGE SCALE GENOMIC DNA]</scope>
    <source>
        <strain evidence="6">TK-2024</strain>
        <tissue evidence="6">Old leaves</tissue>
    </source>
</reference>
<evidence type="ECO:0000256" key="2">
    <source>
        <dbReference type="ARBA" id="ARBA00023242"/>
    </source>
</evidence>
<dbReference type="Pfam" id="PF02182">
    <property type="entry name" value="SAD_SRA"/>
    <property type="match status" value="1"/>
</dbReference>
<dbReference type="InterPro" id="IPR003105">
    <property type="entry name" value="SRA_YDG"/>
</dbReference>